<accession>A0AA37SCP0</accession>
<protein>
    <recommendedName>
        <fullName evidence="2">DUF3592 domain-containing protein</fullName>
    </recommendedName>
</protein>
<comment type="caution">
    <text evidence="3">The sequence shown here is derived from an EMBL/GenBank/DDBJ whole genome shotgun (WGS) entry which is preliminary data.</text>
</comment>
<evidence type="ECO:0000256" key="1">
    <source>
        <dbReference type="SAM" id="Phobius"/>
    </source>
</evidence>
<dbReference type="InterPro" id="IPR021994">
    <property type="entry name" value="DUF3592"/>
</dbReference>
<dbReference type="AlphaFoldDB" id="A0AA37SCP0"/>
<keyword evidence="1" id="KW-0812">Transmembrane</keyword>
<keyword evidence="1" id="KW-1133">Transmembrane helix</keyword>
<feature type="domain" description="DUF3592" evidence="2">
    <location>
        <begin position="43"/>
        <end position="132"/>
    </location>
</feature>
<keyword evidence="4" id="KW-1185">Reference proteome</keyword>
<reference evidence="3" key="2">
    <citation type="submission" date="2023-01" db="EMBL/GenBank/DDBJ databases">
        <title>Draft genome sequence of Litoribrevibacter albus strain NBRC 110071.</title>
        <authorList>
            <person name="Sun Q."/>
            <person name="Mori K."/>
        </authorList>
    </citation>
    <scope>NUCLEOTIDE SEQUENCE</scope>
    <source>
        <strain evidence="3">NBRC 110071</strain>
    </source>
</reference>
<feature type="transmembrane region" description="Helical" evidence="1">
    <location>
        <begin position="12"/>
        <end position="32"/>
    </location>
</feature>
<dbReference type="Proteomes" id="UP001161389">
    <property type="component" value="Unassembled WGS sequence"/>
</dbReference>
<dbReference type="RefSeq" id="WP_284381764.1">
    <property type="nucleotide sequence ID" value="NZ_BSNM01000014.1"/>
</dbReference>
<feature type="transmembrane region" description="Helical" evidence="1">
    <location>
        <begin position="127"/>
        <end position="155"/>
    </location>
</feature>
<reference evidence="3" key="1">
    <citation type="journal article" date="2014" name="Int. J. Syst. Evol. Microbiol.">
        <title>Complete genome sequence of Corynebacterium casei LMG S-19264T (=DSM 44701T), isolated from a smear-ripened cheese.</title>
        <authorList>
            <consortium name="US DOE Joint Genome Institute (JGI-PGF)"/>
            <person name="Walter F."/>
            <person name="Albersmeier A."/>
            <person name="Kalinowski J."/>
            <person name="Ruckert C."/>
        </authorList>
    </citation>
    <scope>NUCLEOTIDE SEQUENCE</scope>
    <source>
        <strain evidence="3">NBRC 110071</strain>
    </source>
</reference>
<evidence type="ECO:0000313" key="3">
    <source>
        <dbReference type="EMBL" id="GLQ31967.1"/>
    </source>
</evidence>
<organism evidence="3 4">
    <name type="scientific">Litoribrevibacter albus</name>
    <dbReference type="NCBI Taxonomy" id="1473156"/>
    <lineage>
        <taxon>Bacteria</taxon>
        <taxon>Pseudomonadati</taxon>
        <taxon>Pseudomonadota</taxon>
        <taxon>Gammaproteobacteria</taxon>
        <taxon>Oceanospirillales</taxon>
        <taxon>Oceanospirillaceae</taxon>
        <taxon>Litoribrevibacter</taxon>
    </lineage>
</organism>
<name>A0AA37SCP0_9GAMM</name>
<keyword evidence="1" id="KW-0472">Membrane</keyword>
<dbReference type="Pfam" id="PF12158">
    <property type="entry name" value="DUF3592"/>
    <property type="match status" value="1"/>
</dbReference>
<evidence type="ECO:0000313" key="4">
    <source>
        <dbReference type="Proteomes" id="UP001161389"/>
    </source>
</evidence>
<dbReference type="EMBL" id="BSNM01000014">
    <property type="protein sequence ID" value="GLQ31967.1"/>
    <property type="molecule type" value="Genomic_DNA"/>
</dbReference>
<evidence type="ECO:0000259" key="2">
    <source>
        <dbReference type="Pfam" id="PF12158"/>
    </source>
</evidence>
<gene>
    <name evidence="3" type="ORF">GCM10007876_24460</name>
</gene>
<sequence length="170" mass="19473">MKSFKISQVSYFIWFMFSLFLLSVLVSGYVLWQAHASFDWPTTKGMVVKTWIEEIYTQGSSADPHYEVGIEYVYAVGDDFYHKKNKRDITGAIPGYSEEEAQALVAEFPSTKVIPVHYDPDDPESAVIIPTIHIFMIIGFVLFSLIFLAVLYVMFRQMISEPDSFIVTEV</sequence>
<proteinExistence type="predicted"/>